<dbReference type="InterPro" id="IPR011006">
    <property type="entry name" value="CheY-like_superfamily"/>
</dbReference>
<dbReference type="EMBL" id="QZKI01000078">
    <property type="protein sequence ID" value="RJP69733.1"/>
    <property type="molecule type" value="Genomic_DNA"/>
</dbReference>
<dbReference type="PANTHER" id="PTHR44591:SF3">
    <property type="entry name" value="RESPONSE REGULATORY DOMAIN-CONTAINING PROTEIN"/>
    <property type="match status" value="1"/>
</dbReference>
<evidence type="ECO:0000313" key="4">
    <source>
        <dbReference type="EMBL" id="RJP69733.1"/>
    </source>
</evidence>
<dbReference type="Gene3D" id="3.40.50.2300">
    <property type="match status" value="1"/>
</dbReference>
<dbReference type="AlphaFoldDB" id="A0A419EXX7"/>
<keyword evidence="1 2" id="KW-0597">Phosphoprotein</keyword>
<dbReference type="Proteomes" id="UP000285961">
    <property type="component" value="Unassembled WGS sequence"/>
</dbReference>
<evidence type="ECO:0000259" key="3">
    <source>
        <dbReference type="PROSITE" id="PS50110"/>
    </source>
</evidence>
<name>A0A419EXX7_9BACT</name>
<protein>
    <submittedName>
        <fullName evidence="4">Response regulator</fullName>
    </submittedName>
</protein>
<evidence type="ECO:0000256" key="1">
    <source>
        <dbReference type="ARBA" id="ARBA00022553"/>
    </source>
</evidence>
<dbReference type="InterPro" id="IPR050595">
    <property type="entry name" value="Bact_response_regulator"/>
</dbReference>
<evidence type="ECO:0000256" key="2">
    <source>
        <dbReference type="PROSITE-ProRule" id="PRU00169"/>
    </source>
</evidence>
<comment type="caution">
    <text evidence="4">The sequence shown here is derived from an EMBL/GenBank/DDBJ whole genome shotgun (WGS) entry which is preliminary data.</text>
</comment>
<dbReference type="SMART" id="SM00448">
    <property type="entry name" value="REC"/>
    <property type="match status" value="1"/>
</dbReference>
<dbReference type="PANTHER" id="PTHR44591">
    <property type="entry name" value="STRESS RESPONSE REGULATOR PROTEIN 1"/>
    <property type="match status" value="1"/>
</dbReference>
<evidence type="ECO:0000313" key="5">
    <source>
        <dbReference type="Proteomes" id="UP000285961"/>
    </source>
</evidence>
<sequence length="135" mass="15104">MDRPIEIMVLDDEAIVGARLQPSLEKAGYTVESFVDSREALKRLREKHFDIVVTDLKMANVDGMEIHRFAKERSPDTVVIIITGFATVETAREALQSGVYDFIAKPFKISHLREVIEKAAASIAESRRKKGGEST</sequence>
<accession>A0A419EXX7</accession>
<reference evidence="4 5" key="1">
    <citation type="journal article" date="2017" name="ISME J.">
        <title>Energy and carbon metabolisms in a deep terrestrial subsurface fluid microbial community.</title>
        <authorList>
            <person name="Momper L."/>
            <person name="Jungbluth S.P."/>
            <person name="Lee M.D."/>
            <person name="Amend J.P."/>
        </authorList>
    </citation>
    <scope>NUCLEOTIDE SEQUENCE [LARGE SCALE GENOMIC DNA]</scope>
    <source>
        <strain evidence="4">SURF_17</strain>
    </source>
</reference>
<feature type="domain" description="Response regulatory" evidence="3">
    <location>
        <begin position="6"/>
        <end position="120"/>
    </location>
</feature>
<proteinExistence type="predicted"/>
<dbReference type="PROSITE" id="PS50110">
    <property type="entry name" value="RESPONSE_REGULATORY"/>
    <property type="match status" value="1"/>
</dbReference>
<dbReference type="Pfam" id="PF00072">
    <property type="entry name" value="Response_reg"/>
    <property type="match status" value="1"/>
</dbReference>
<organism evidence="4 5">
    <name type="scientific">Candidatus Abyssobacteria bacterium SURF_17</name>
    <dbReference type="NCBI Taxonomy" id="2093361"/>
    <lineage>
        <taxon>Bacteria</taxon>
        <taxon>Pseudomonadati</taxon>
        <taxon>Candidatus Hydrogenedentota</taxon>
        <taxon>Candidatus Abyssobacteria</taxon>
    </lineage>
</organism>
<feature type="modified residue" description="4-aspartylphosphate" evidence="2">
    <location>
        <position position="55"/>
    </location>
</feature>
<dbReference type="GO" id="GO:0000160">
    <property type="term" value="P:phosphorelay signal transduction system"/>
    <property type="evidence" value="ECO:0007669"/>
    <property type="project" value="InterPro"/>
</dbReference>
<dbReference type="InterPro" id="IPR001789">
    <property type="entry name" value="Sig_transdc_resp-reg_receiver"/>
</dbReference>
<dbReference type="SUPFAM" id="SSF52172">
    <property type="entry name" value="CheY-like"/>
    <property type="match status" value="1"/>
</dbReference>
<gene>
    <name evidence="4" type="ORF">C4532_10335</name>
</gene>